<organism evidence="5 6">
    <name type="scientific">Stachybotrys chartarum (strain CBS 109288 / IBT 7711)</name>
    <name type="common">Toxic black mold</name>
    <name type="synonym">Stilbospora chartarum</name>
    <dbReference type="NCBI Taxonomy" id="1280523"/>
    <lineage>
        <taxon>Eukaryota</taxon>
        <taxon>Fungi</taxon>
        <taxon>Dikarya</taxon>
        <taxon>Ascomycota</taxon>
        <taxon>Pezizomycotina</taxon>
        <taxon>Sordariomycetes</taxon>
        <taxon>Hypocreomycetidae</taxon>
        <taxon>Hypocreales</taxon>
        <taxon>Stachybotryaceae</taxon>
        <taxon>Stachybotrys</taxon>
    </lineage>
</organism>
<sequence>MSFEDDDDDLKVVAQPASAAEGEGPTAIEDAQDDEMPDFKLFASMFAKKKSVAKNIRKGEKDFESHGTRAQENTLESSRQAMEDVLSFTRVHRKDVWTRGWYFPEWLSEESVGSQQHMQLLQGRVVIMEHERGGWQKDIGQVMPGKRDRPGAGRLWLLPEEALWLVERGTLDLWWPSRDLEELLPAMRSEAIEKDRLGFGPDDYDVGLPMSLESAYATLIGEENEPGKISLPKYQTYTHLKRAGFHVLRATPATPLRNDTPSTFATLQQWLISLVSWENAPRPQPYGPLVTPGLYRAYKPIYERLAILPRHKPLVIPPADHVPQDPFRVIFHVWKSGGLPFSKSNPGPPDFRVAVAEADGSFLPTLTEVEALLESTPYDPPVKEAWRGPGRMYQRLRHGHRNVVVAVVDRGLVNFMRFGEGATIDAVMTVIYKALHDGGLKTSHRSLNNGTFRHTELQRPWPLLPSHPGSVISK</sequence>
<feature type="region of interest" description="Disordered" evidence="3">
    <location>
        <begin position="1"/>
        <end position="33"/>
    </location>
</feature>
<comment type="similarity">
    <text evidence="1">Belongs to the SEN54 family.</text>
</comment>
<feature type="domain" description="tRNA-splicing endonuclease subunit Sen54 N-terminal" evidence="4">
    <location>
        <begin position="84"/>
        <end position="175"/>
    </location>
</feature>
<keyword evidence="6" id="KW-1185">Reference proteome</keyword>
<evidence type="ECO:0000313" key="5">
    <source>
        <dbReference type="EMBL" id="KEY66960.1"/>
    </source>
</evidence>
<dbReference type="OrthoDB" id="408683at2759"/>
<accession>A0A084ANT1</accession>
<evidence type="ECO:0000256" key="3">
    <source>
        <dbReference type="SAM" id="MobiDB-lite"/>
    </source>
</evidence>
<gene>
    <name evidence="5" type="ORF">S7711_05080</name>
</gene>
<dbReference type="GO" id="GO:0000214">
    <property type="term" value="C:tRNA-intron endonuclease complex"/>
    <property type="evidence" value="ECO:0007669"/>
    <property type="project" value="TreeGrafter"/>
</dbReference>
<keyword evidence="2" id="KW-0819">tRNA processing</keyword>
<protein>
    <recommendedName>
        <fullName evidence="4">tRNA-splicing endonuclease subunit Sen54 N-terminal domain-containing protein</fullName>
    </recommendedName>
</protein>
<dbReference type="InterPro" id="IPR024336">
    <property type="entry name" value="tRNA_splic_suSen54_N"/>
</dbReference>
<dbReference type="PANTHER" id="PTHR21027">
    <property type="entry name" value="TRNA-SPLICING ENDONUCLEASE SUBUNIT SEN54"/>
    <property type="match status" value="1"/>
</dbReference>
<dbReference type="InterPro" id="IPR024337">
    <property type="entry name" value="tRNA_splic_suSen54"/>
</dbReference>
<dbReference type="PANTHER" id="PTHR21027:SF1">
    <property type="entry name" value="TRNA-SPLICING ENDONUCLEASE SUBUNIT SEN54"/>
    <property type="match status" value="1"/>
</dbReference>
<dbReference type="HOGENOM" id="CLU_028449_0_0_1"/>
<evidence type="ECO:0000256" key="1">
    <source>
        <dbReference type="ARBA" id="ARBA00005736"/>
    </source>
</evidence>
<reference evidence="5 6" key="1">
    <citation type="journal article" date="2014" name="BMC Genomics">
        <title>Comparative genome sequencing reveals chemotype-specific gene clusters in the toxigenic black mold Stachybotrys.</title>
        <authorList>
            <person name="Semeiks J."/>
            <person name="Borek D."/>
            <person name="Otwinowski Z."/>
            <person name="Grishin N.V."/>
        </authorList>
    </citation>
    <scope>NUCLEOTIDE SEQUENCE [LARGE SCALE GENOMIC DNA]</scope>
    <source>
        <strain evidence="6">CBS 109288 / IBT 7711</strain>
    </source>
</reference>
<name>A0A084ANT1_STACB</name>
<proteinExistence type="inferred from homology"/>
<dbReference type="GO" id="GO:0000379">
    <property type="term" value="P:tRNA-type intron splice site recognition and cleavage"/>
    <property type="evidence" value="ECO:0007669"/>
    <property type="project" value="TreeGrafter"/>
</dbReference>
<dbReference type="AlphaFoldDB" id="A0A084ANT1"/>
<evidence type="ECO:0000313" key="6">
    <source>
        <dbReference type="Proteomes" id="UP000028045"/>
    </source>
</evidence>
<dbReference type="Pfam" id="PF12928">
    <property type="entry name" value="tRNA_int_end_N2"/>
    <property type="match status" value="1"/>
</dbReference>
<dbReference type="EMBL" id="KL648636">
    <property type="protein sequence ID" value="KEY66960.1"/>
    <property type="molecule type" value="Genomic_DNA"/>
</dbReference>
<evidence type="ECO:0000259" key="4">
    <source>
        <dbReference type="Pfam" id="PF12928"/>
    </source>
</evidence>
<dbReference type="Proteomes" id="UP000028045">
    <property type="component" value="Unassembled WGS sequence"/>
</dbReference>
<evidence type="ECO:0000256" key="2">
    <source>
        <dbReference type="ARBA" id="ARBA00022694"/>
    </source>
</evidence>